<gene>
    <name evidence="1" type="ORF">PEVE_00026816</name>
</gene>
<proteinExistence type="predicted"/>
<evidence type="ECO:0000313" key="2">
    <source>
        <dbReference type="Proteomes" id="UP001159427"/>
    </source>
</evidence>
<organism evidence="1 2">
    <name type="scientific">Porites evermanni</name>
    <dbReference type="NCBI Taxonomy" id="104178"/>
    <lineage>
        <taxon>Eukaryota</taxon>
        <taxon>Metazoa</taxon>
        <taxon>Cnidaria</taxon>
        <taxon>Anthozoa</taxon>
        <taxon>Hexacorallia</taxon>
        <taxon>Scleractinia</taxon>
        <taxon>Fungiina</taxon>
        <taxon>Poritidae</taxon>
        <taxon>Porites</taxon>
    </lineage>
</organism>
<sequence>EKGWFTWDKWSVREPGLVKLEFKGTRMIALCSIRYYGEGDNENGKEISKRQIKLHWDWYKEVLEGVLNTATNRGMRMNGGVMCTYEQKKLGPSTYYDKRWMLKDGIHTEPLEYHIKEEA</sequence>
<protein>
    <submittedName>
        <fullName evidence="1">Uncharacterized protein</fullName>
    </submittedName>
</protein>
<reference evidence="1 2" key="1">
    <citation type="submission" date="2022-05" db="EMBL/GenBank/DDBJ databases">
        <authorList>
            <consortium name="Genoscope - CEA"/>
            <person name="William W."/>
        </authorList>
    </citation>
    <scope>NUCLEOTIDE SEQUENCE [LARGE SCALE GENOMIC DNA]</scope>
</reference>
<dbReference type="Proteomes" id="UP001159427">
    <property type="component" value="Unassembled WGS sequence"/>
</dbReference>
<feature type="non-terminal residue" evidence="1">
    <location>
        <position position="1"/>
    </location>
</feature>
<evidence type="ECO:0000313" key="1">
    <source>
        <dbReference type="EMBL" id="CAH3025658.1"/>
    </source>
</evidence>
<keyword evidence="2" id="KW-1185">Reference proteome</keyword>
<accession>A0ABN8M7S8</accession>
<comment type="caution">
    <text evidence="1">The sequence shown here is derived from an EMBL/GenBank/DDBJ whole genome shotgun (WGS) entry which is preliminary data.</text>
</comment>
<dbReference type="EMBL" id="CALNXI010000365">
    <property type="protein sequence ID" value="CAH3025658.1"/>
    <property type="molecule type" value="Genomic_DNA"/>
</dbReference>
<name>A0ABN8M7S8_9CNID</name>